<dbReference type="Proteomes" id="UP001287286">
    <property type="component" value="Unassembled WGS sequence"/>
</dbReference>
<evidence type="ECO:0000256" key="1">
    <source>
        <dbReference type="SAM" id="MobiDB-lite"/>
    </source>
</evidence>
<sequence>MWVLVGFGSRGSLLAGEPVGGQESTIVAERRFERGGDQQDVSRMAEMSSDSGQGVEKRSSRVVGRRAPTATCWLVRARRWLRRTRANTRGGWRRGMGRGGGCGLVDIHSKQAATMERVQGLGCLVWAVLSCRRAGEGGGVGARPGGHPTGMQWLVRKQNRVLGQVDERCQMQSPKIELQVRAGRQEANVDGRGKAGEIEEKERASLQGAAESKRVRVVVVVEEEEEQEEQEEKAQCRPAHGTIQWLPRHAPAGACLACGAAATGPAAPRESLEALDLTELRGIRAAQHCGEAVQRQRPRLPHWAAGTCTAHGCVACISILRSYSRPVTTTHPRGGGMGWMDGLDPWMDGRPGCRNGIAAPGPGGPSWGHSLHQWEPPGARGTPPAGARAVKASSREALSASPAAQGAGSRQWLRKLLPAWAASSSDNATPDPSVPAPGQPDKTQHCLGRMVRFSGARKPPFRRPNTGLHIGISISISKTAPRTITSTVRRVSGAAAAPPRQGCAGCPAQPSPAQSPPPEPGKIGCQHEPAPGDGRMDGKDGRATHTPARTKARTGQATRTEQKKNPNLGIHAVSTAL</sequence>
<feature type="compositionally biased region" description="Basic and acidic residues" evidence="1">
    <location>
        <begin position="534"/>
        <end position="543"/>
    </location>
</feature>
<comment type="caution">
    <text evidence="2">The sequence shown here is derived from an EMBL/GenBank/DDBJ whole genome shotgun (WGS) entry which is preliminary data.</text>
</comment>
<feature type="compositionally biased region" description="Low complexity" evidence="1">
    <location>
        <begin position="376"/>
        <end position="389"/>
    </location>
</feature>
<feature type="region of interest" description="Disordered" evidence="1">
    <location>
        <begin position="423"/>
        <end position="444"/>
    </location>
</feature>
<proteinExistence type="predicted"/>
<accession>A0ABR0C997</accession>
<gene>
    <name evidence="2" type="ORF">Purlil1_2749</name>
</gene>
<evidence type="ECO:0000313" key="2">
    <source>
        <dbReference type="EMBL" id="KAK4092824.1"/>
    </source>
</evidence>
<feature type="compositionally biased region" description="Pro residues" evidence="1">
    <location>
        <begin position="509"/>
        <end position="520"/>
    </location>
</feature>
<feature type="region of interest" description="Disordered" evidence="1">
    <location>
        <begin position="490"/>
        <end position="577"/>
    </location>
</feature>
<feature type="compositionally biased region" description="Basic and acidic residues" evidence="1">
    <location>
        <begin position="183"/>
        <end position="204"/>
    </location>
</feature>
<feature type="region of interest" description="Disordered" evidence="1">
    <location>
        <begin position="33"/>
        <end position="61"/>
    </location>
</feature>
<feature type="region of interest" description="Disordered" evidence="1">
    <location>
        <begin position="359"/>
        <end position="410"/>
    </location>
</feature>
<evidence type="ECO:0000313" key="3">
    <source>
        <dbReference type="Proteomes" id="UP001287286"/>
    </source>
</evidence>
<organism evidence="2 3">
    <name type="scientific">Purpureocillium lilacinum</name>
    <name type="common">Paecilomyces lilacinus</name>
    <dbReference type="NCBI Taxonomy" id="33203"/>
    <lineage>
        <taxon>Eukaryota</taxon>
        <taxon>Fungi</taxon>
        <taxon>Dikarya</taxon>
        <taxon>Ascomycota</taxon>
        <taxon>Pezizomycotina</taxon>
        <taxon>Sordariomycetes</taxon>
        <taxon>Hypocreomycetidae</taxon>
        <taxon>Hypocreales</taxon>
        <taxon>Ophiocordycipitaceae</taxon>
        <taxon>Purpureocillium</taxon>
    </lineage>
</organism>
<keyword evidence="3" id="KW-1185">Reference proteome</keyword>
<reference evidence="2 3" key="1">
    <citation type="journal article" date="2024" name="Microbiol. Resour. Announc.">
        <title>Genome annotations for the ascomycete fungi Trichoderma harzianum, Trichoderma aggressivum, and Purpureocillium lilacinum.</title>
        <authorList>
            <person name="Beijen E.P.W."/>
            <person name="Ohm R.A."/>
        </authorList>
    </citation>
    <scope>NUCLEOTIDE SEQUENCE [LARGE SCALE GENOMIC DNA]</scope>
    <source>
        <strain evidence="2 3">CBS 150709</strain>
    </source>
</reference>
<protein>
    <submittedName>
        <fullName evidence="2">Uncharacterized protein</fullName>
    </submittedName>
</protein>
<feature type="region of interest" description="Disordered" evidence="1">
    <location>
        <begin position="183"/>
        <end position="205"/>
    </location>
</feature>
<dbReference type="EMBL" id="JAWRVI010000007">
    <property type="protein sequence ID" value="KAK4092824.1"/>
    <property type="molecule type" value="Genomic_DNA"/>
</dbReference>
<name>A0ABR0C997_PURLI</name>